<comment type="caution">
    <text evidence="7">The sequence shown here is derived from an EMBL/GenBank/DDBJ whole genome shotgun (WGS) entry which is preliminary data.</text>
</comment>
<dbReference type="Pfam" id="PF05154">
    <property type="entry name" value="TM2"/>
    <property type="match status" value="1"/>
</dbReference>
<keyword evidence="8" id="KW-1185">Reference proteome</keyword>
<accession>A0A074KGJ4</accession>
<name>A0A074KGJ4_9RHOB</name>
<organism evidence="7 8">
    <name type="scientific">Thioclava indica</name>
    <dbReference type="NCBI Taxonomy" id="1353528"/>
    <lineage>
        <taxon>Bacteria</taxon>
        <taxon>Pseudomonadati</taxon>
        <taxon>Pseudomonadota</taxon>
        <taxon>Alphaproteobacteria</taxon>
        <taxon>Rhodobacterales</taxon>
        <taxon>Paracoccaceae</taxon>
        <taxon>Thioclava</taxon>
    </lineage>
</organism>
<dbReference type="Proteomes" id="UP000027471">
    <property type="component" value="Unassembled WGS sequence"/>
</dbReference>
<evidence type="ECO:0000256" key="3">
    <source>
        <dbReference type="ARBA" id="ARBA00022989"/>
    </source>
</evidence>
<proteinExistence type="predicted"/>
<comment type="subcellular location">
    <subcellularLocation>
        <location evidence="1">Membrane</location>
        <topology evidence="1">Multi-pass membrane protein</topology>
    </subcellularLocation>
</comment>
<keyword evidence="4 5" id="KW-0472">Membrane</keyword>
<dbReference type="GO" id="GO:0016020">
    <property type="term" value="C:membrane"/>
    <property type="evidence" value="ECO:0007669"/>
    <property type="project" value="UniProtKB-SubCell"/>
</dbReference>
<dbReference type="OrthoDB" id="2004788at2"/>
<evidence type="ECO:0000256" key="1">
    <source>
        <dbReference type="ARBA" id="ARBA00004141"/>
    </source>
</evidence>
<evidence type="ECO:0000256" key="5">
    <source>
        <dbReference type="SAM" id="Phobius"/>
    </source>
</evidence>
<dbReference type="eggNOG" id="COG2314">
    <property type="taxonomic scope" value="Bacteria"/>
</dbReference>
<dbReference type="STRING" id="1353528.DT23_13050"/>
<sequence>MTRDDTRALYVEQRVANEKKSALAAYALWFFLPMLGVHRMYLGRVGSGVIMLLMTGIGTLLAPILIGYIPLALVGLWWLIDALLIPGMIAQGMAETRWRLMQEG</sequence>
<keyword evidence="2 5" id="KW-0812">Transmembrane</keyword>
<dbReference type="EMBL" id="AUNB01000017">
    <property type="protein sequence ID" value="KEO60642.1"/>
    <property type="molecule type" value="Genomic_DNA"/>
</dbReference>
<feature type="transmembrane region" description="Helical" evidence="5">
    <location>
        <begin position="23"/>
        <end position="42"/>
    </location>
</feature>
<evidence type="ECO:0000313" key="8">
    <source>
        <dbReference type="Proteomes" id="UP000027471"/>
    </source>
</evidence>
<dbReference type="InterPro" id="IPR007829">
    <property type="entry name" value="TM2"/>
</dbReference>
<gene>
    <name evidence="7" type="ORF">DT23_13050</name>
</gene>
<dbReference type="InterPro" id="IPR050932">
    <property type="entry name" value="TM2D1-3-like"/>
</dbReference>
<keyword evidence="3 5" id="KW-1133">Transmembrane helix</keyword>
<protein>
    <recommendedName>
        <fullName evidence="6">TM2 domain-containing protein</fullName>
    </recommendedName>
</protein>
<feature type="domain" description="TM2" evidence="6">
    <location>
        <begin position="19"/>
        <end position="81"/>
    </location>
</feature>
<dbReference type="PANTHER" id="PTHR21016:SF25">
    <property type="entry name" value="TM2 DOMAIN-CONTAINING PROTEIN DDB_G0277895-RELATED"/>
    <property type="match status" value="1"/>
</dbReference>
<evidence type="ECO:0000256" key="4">
    <source>
        <dbReference type="ARBA" id="ARBA00023136"/>
    </source>
</evidence>
<dbReference type="RefSeq" id="WP_038129394.1">
    <property type="nucleotide sequence ID" value="NZ_AUNB01000017.1"/>
</dbReference>
<evidence type="ECO:0000256" key="2">
    <source>
        <dbReference type="ARBA" id="ARBA00022692"/>
    </source>
</evidence>
<dbReference type="AlphaFoldDB" id="A0A074KGJ4"/>
<dbReference type="PANTHER" id="PTHR21016">
    <property type="entry name" value="BETA-AMYLOID BINDING PROTEIN-RELATED"/>
    <property type="match status" value="1"/>
</dbReference>
<feature type="transmembrane region" description="Helical" evidence="5">
    <location>
        <begin position="49"/>
        <end position="69"/>
    </location>
</feature>
<evidence type="ECO:0000259" key="6">
    <source>
        <dbReference type="Pfam" id="PF05154"/>
    </source>
</evidence>
<reference evidence="7 8" key="1">
    <citation type="journal article" date="2015" name="Antonie Van Leeuwenhoek">
        <title>Thioclava indica sp. nov., isolated from surface seawater of the Indian Ocean.</title>
        <authorList>
            <person name="Liu Y."/>
            <person name="Lai Q."/>
            <person name="Du J."/>
            <person name="Xu H."/>
            <person name="Jiang L."/>
            <person name="Shao Z."/>
        </authorList>
    </citation>
    <scope>NUCLEOTIDE SEQUENCE [LARGE SCALE GENOMIC DNA]</scope>
    <source>
        <strain evidence="7 8">DT23-4</strain>
    </source>
</reference>
<evidence type="ECO:0000313" key="7">
    <source>
        <dbReference type="EMBL" id="KEO60642.1"/>
    </source>
</evidence>